<name>A0A0F9N4P7_9ZZZZ</name>
<dbReference type="EMBL" id="LAZR01003975">
    <property type="protein sequence ID" value="KKN12949.1"/>
    <property type="molecule type" value="Genomic_DNA"/>
</dbReference>
<proteinExistence type="predicted"/>
<comment type="caution">
    <text evidence="1">The sequence shown here is derived from an EMBL/GenBank/DDBJ whole genome shotgun (WGS) entry which is preliminary data.</text>
</comment>
<sequence length="79" mass="8987">MISKELVQSLKNGAVLVIGDVMIDRYIEGDITRISPEASTEITDMLEKIEVNSNLVQRKIRLKQLIIKQPFITILTTFI</sequence>
<reference evidence="1" key="1">
    <citation type="journal article" date="2015" name="Nature">
        <title>Complex archaea that bridge the gap between prokaryotes and eukaryotes.</title>
        <authorList>
            <person name="Spang A."/>
            <person name="Saw J.H."/>
            <person name="Jorgensen S.L."/>
            <person name="Zaremba-Niedzwiedzka K."/>
            <person name="Martijn J."/>
            <person name="Lind A.E."/>
            <person name="van Eijk R."/>
            <person name="Schleper C."/>
            <person name="Guy L."/>
            <person name="Ettema T.J."/>
        </authorList>
    </citation>
    <scope>NUCLEOTIDE SEQUENCE</scope>
</reference>
<dbReference type="InterPro" id="IPR029056">
    <property type="entry name" value="Ribokinase-like"/>
</dbReference>
<organism evidence="1">
    <name type="scientific">marine sediment metagenome</name>
    <dbReference type="NCBI Taxonomy" id="412755"/>
    <lineage>
        <taxon>unclassified sequences</taxon>
        <taxon>metagenomes</taxon>
        <taxon>ecological metagenomes</taxon>
    </lineage>
</organism>
<evidence type="ECO:0000313" key="1">
    <source>
        <dbReference type="EMBL" id="KKN12949.1"/>
    </source>
</evidence>
<dbReference type="AlphaFoldDB" id="A0A0F9N4P7"/>
<accession>A0A0F9N4P7</accession>
<dbReference type="Gene3D" id="3.40.1190.20">
    <property type="match status" value="1"/>
</dbReference>
<protein>
    <submittedName>
        <fullName evidence="1">Uncharacterized protein</fullName>
    </submittedName>
</protein>
<gene>
    <name evidence="1" type="ORF">LCGC14_1011330</name>
</gene>